<evidence type="ECO:0000256" key="2">
    <source>
        <dbReference type="ARBA" id="ARBA00022448"/>
    </source>
</evidence>
<dbReference type="GO" id="GO:0006508">
    <property type="term" value="P:proteolysis"/>
    <property type="evidence" value="ECO:0007669"/>
    <property type="project" value="InterPro"/>
</dbReference>
<dbReference type="InterPro" id="IPR005074">
    <property type="entry name" value="Peptidase_C39"/>
</dbReference>
<evidence type="ECO:0000256" key="8">
    <source>
        <dbReference type="ARBA" id="ARBA00022989"/>
    </source>
</evidence>
<dbReference type="InterPro" id="IPR017750">
    <property type="entry name" value="ATPase_T1SS"/>
</dbReference>
<keyword evidence="15" id="KW-1185">Reference proteome</keyword>
<feature type="domain" description="ABC transporter" evidence="11">
    <location>
        <begin position="474"/>
        <end position="710"/>
    </location>
</feature>
<dbReference type="Gene3D" id="3.40.50.300">
    <property type="entry name" value="P-loop containing nucleotide triphosphate hydrolases"/>
    <property type="match status" value="1"/>
</dbReference>
<feature type="transmembrane region" description="Helical" evidence="10">
    <location>
        <begin position="297"/>
        <end position="319"/>
    </location>
</feature>
<sequence length="715" mass="80188">MNQNGEVIESWLSAMVFVARHYRLDYSEENVRVAMQWEKNNALNATLQSMARQLSLAIQVKKFTVKMLDPWRMPLVVELTGGQIGVLTRMDAQNNISVVFHDDNGIESVFTKDELAARIERVAILRPLTSIPDARVDNYIQPFKRNWFWQLVLRDWPRYFDIILAAGVANILALAGTLFSMQIYDRVVPAQSEPTLWVLFGGVMLALCFEFIMRMIRVHIADVIGKRADLRISDRVFGHALRIKNNARSKSTGSFISQIRELESVRELMTSTTVSVVSDLPFFFIFFIILWNIGGPLAYVVLIALPLLVIPGIVIQFPLAKLSREGMREAAIRNAVLVESIQCVEDIKLLRAEQRFQNQWNHSNNVSSSIGMKQRFLTGLLMTWTQEVQSIVYAVVLLVGSFLVMRGDLTTGALVGTSILASRAIAPLSQISAVMARWQSAKVARKGLDELMRRPVDQEEGSKFVHKPLLTGQYQLQNAVFYYDEETKIPDIAIGKLNINAGERVAILGRNGAGKSTLLQILAGMQTIQQGEMLMDNISMRHLDPADVRRDVALLSQNSRLFFGTVYENLTMGRPQATDEEIHTALKASGALSFVQQQKNGLNYTIMEGGFGLSGGQRQALLLARTLLCQPEVLLLDEPTASMDEVTEQYVIDQLSSWLHHRTLVIATHRLAILRLVDRIIVVDNGRVVIDDVKEKVLNQQQLSTASKGSVAEVK</sequence>
<dbReference type="AlphaFoldDB" id="H5V7H6"/>
<keyword evidence="9 10" id="KW-0472">Membrane</keyword>
<dbReference type="PANTHER" id="PTHR43394:SF1">
    <property type="entry name" value="ATP-BINDING CASSETTE SUB-FAMILY B MEMBER 10, MITOCHONDRIAL"/>
    <property type="match status" value="1"/>
</dbReference>
<dbReference type="InterPro" id="IPR003593">
    <property type="entry name" value="AAA+_ATPase"/>
</dbReference>
<evidence type="ECO:0000256" key="1">
    <source>
        <dbReference type="ARBA" id="ARBA00004651"/>
    </source>
</evidence>
<keyword evidence="5" id="KW-0547">Nucleotide-binding</keyword>
<comment type="subcellular location">
    <subcellularLocation>
        <location evidence="1">Cell membrane</location>
        <topology evidence="1">Multi-pass membrane protein</topology>
    </subcellularLocation>
</comment>
<dbReference type="GeneID" id="92829794"/>
<dbReference type="GO" id="GO:0005886">
    <property type="term" value="C:plasma membrane"/>
    <property type="evidence" value="ECO:0007669"/>
    <property type="project" value="UniProtKB-SubCell"/>
</dbReference>
<keyword evidence="4 10" id="KW-0812">Transmembrane</keyword>
<dbReference type="InterPro" id="IPR039421">
    <property type="entry name" value="Type_1_exporter"/>
</dbReference>
<dbReference type="Proteomes" id="UP000010297">
    <property type="component" value="Unassembled WGS sequence"/>
</dbReference>
<dbReference type="InterPro" id="IPR003439">
    <property type="entry name" value="ABC_transporter-like_ATP-bd"/>
</dbReference>
<evidence type="ECO:0000256" key="10">
    <source>
        <dbReference type="SAM" id="Phobius"/>
    </source>
</evidence>
<dbReference type="PANTHER" id="PTHR43394">
    <property type="entry name" value="ATP-DEPENDENT PERMEASE MDL1, MITOCHONDRIAL"/>
    <property type="match status" value="1"/>
</dbReference>
<dbReference type="PROSITE" id="PS00211">
    <property type="entry name" value="ABC_TRANSPORTER_1"/>
    <property type="match status" value="1"/>
</dbReference>
<dbReference type="InterPro" id="IPR027417">
    <property type="entry name" value="P-loop_NTPase"/>
</dbReference>
<dbReference type="InterPro" id="IPR011527">
    <property type="entry name" value="ABC1_TM_dom"/>
</dbReference>
<organism evidence="14 15">
    <name type="scientific">Atlantibacter hermannii NBRC 105704</name>
    <dbReference type="NCBI Taxonomy" id="1115512"/>
    <lineage>
        <taxon>Bacteria</taxon>
        <taxon>Pseudomonadati</taxon>
        <taxon>Pseudomonadota</taxon>
        <taxon>Gammaproteobacteria</taxon>
        <taxon>Enterobacterales</taxon>
        <taxon>Enterobacteriaceae</taxon>
        <taxon>Atlantibacter</taxon>
    </lineage>
</organism>
<feature type="transmembrane region" description="Helical" evidence="10">
    <location>
        <begin position="162"/>
        <end position="184"/>
    </location>
</feature>
<evidence type="ECO:0000259" key="13">
    <source>
        <dbReference type="PROSITE" id="PS50990"/>
    </source>
</evidence>
<dbReference type="GO" id="GO:0016887">
    <property type="term" value="F:ATP hydrolysis activity"/>
    <property type="evidence" value="ECO:0007669"/>
    <property type="project" value="InterPro"/>
</dbReference>
<keyword evidence="6" id="KW-0378">Hydrolase</keyword>
<dbReference type="GO" id="GO:0015421">
    <property type="term" value="F:ABC-type oligopeptide transporter activity"/>
    <property type="evidence" value="ECO:0007669"/>
    <property type="project" value="TreeGrafter"/>
</dbReference>
<keyword evidence="3" id="KW-1003">Cell membrane</keyword>
<name>H5V7H6_ATLHE</name>
<keyword evidence="7 14" id="KW-0067">ATP-binding</keyword>
<dbReference type="PROSITE" id="PS50893">
    <property type="entry name" value="ABC_TRANSPORTER_2"/>
    <property type="match status" value="1"/>
</dbReference>
<evidence type="ECO:0000256" key="4">
    <source>
        <dbReference type="ARBA" id="ARBA00022692"/>
    </source>
</evidence>
<evidence type="ECO:0000256" key="6">
    <source>
        <dbReference type="ARBA" id="ARBA00022801"/>
    </source>
</evidence>
<dbReference type="EMBL" id="BAFF01000024">
    <property type="protein sequence ID" value="GAB53934.1"/>
    <property type="molecule type" value="Genomic_DNA"/>
</dbReference>
<gene>
    <name evidence="14" type="ORF">EH105704_24_00120</name>
</gene>
<feature type="domain" description="Peptidase C39" evidence="13">
    <location>
        <begin position="3"/>
        <end position="126"/>
    </location>
</feature>
<evidence type="ECO:0000256" key="3">
    <source>
        <dbReference type="ARBA" id="ARBA00022475"/>
    </source>
</evidence>
<dbReference type="InterPro" id="IPR036640">
    <property type="entry name" value="ABC1_TM_sf"/>
</dbReference>
<feature type="domain" description="ABC transmembrane type-1" evidence="12">
    <location>
        <begin position="162"/>
        <end position="440"/>
    </location>
</feature>
<dbReference type="PROSITE" id="PS50929">
    <property type="entry name" value="ABC_TM1F"/>
    <property type="match status" value="1"/>
</dbReference>
<feature type="transmembrane region" description="Helical" evidence="10">
    <location>
        <begin position="196"/>
        <end position="216"/>
    </location>
</feature>
<dbReference type="NCBIfam" id="TIGR03375">
    <property type="entry name" value="type_I_sec_LssB"/>
    <property type="match status" value="1"/>
</dbReference>
<reference evidence="14 15" key="1">
    <citation type="submission" date="2012-02" db="EMBL/GenBank/DDBJ databases">
        <title>Whole genome shotgun sequence of Escherichia hermannii NBRC 105704.</title>
        <authorList>
            <person name="Yoshida I."/>
            <person name="Hosoyama A."/>
            <person name="Tsuchikane K."/>
            <person name="Katsumata H."/>
            <person name="Yamazaki S."/>
            <person name="Fujita N."/>
        </authorList>
    </citation>
    <scope>NUCLEOTIDE SEQUENCE [LARGE SCALE GENOMIC DNA]</scope>
    <source>
        <strain evidence="14 15">NBRC 105704</strain>
    </source>
</reference>
<evidence type="ECO:0000259" key="11">
    <source>
        <dbReference type="PROSITE" id="PS50893"/>
    </source>
</evidence>
<dbReference type="SUPFAM" id="SSF90123">
    <property type="entry name" value="ABC transporter transmembrane region"/>
    <property type="match status" value="1"/>
</dbReference>
<dbReference type="PROSITE" id="PS50990">
    <property type="entry name" value="PEPTIDASE_C39"/>
    <property type="match status" value="1"/>
</dbReference>
<evidence type="ECO:0000259" key="12">
    <source>
        <dbReference type="PROSITE" id="PS50929"/>
    </source>
</evidence>
<dbReference type="SMART" id="SM00382">
    <property type="entry name" value="AAA"/>
    <property type="match status" value="1"/>
</dbReference>
<feature type="transmembrane region" description="Helical" evidence="10">
    <location>
        <begin position="268"/>
        <end position="291"/>
    </location>
</feature>
<dbReference type="InterPro" id="IPR017871">
    <property type="entry name" value="ABC_transporter-like_CS"/>
</dbReference>
<evidence type="ECO:0000313" key="14">
    <source>
        <dbReference type="EMBL" id="GAB53934.1"/>
    </source>
</evidence>
<dbReference type="RefSeq" id="WP_002438569.1">
    <property type="nucleotide sequence ID" value="NZ_BAFF01000024.1"/>
</dbReference>
<dbReference type="Pfam" id="PF00664">
    <property type="entry name" value="ABC_membrane"/>
    <property type="match status" value="1"/>
</dbReference>
<proteinExistence type="predicted"/>
<feature type="transmembrane region" description="Helical" evidence="10">
    <location>
        <begin position="390"/>
        <end position="407"/>
    </location>
</feature>
<dbReference type="eggNOG" id="COG2274">
    <property type="taxonomic scope" value="Bacteria"/>
</dbReference>
<accession>H5V7H6</accession>
<dbReference type="Gene3D" id="1.20.1560.10">
    <property type="entry name" value="ABC transporter type 1, transmembrane domain"/>
    <property type="match status" value="1"/>
</dbReference>
<dbReference type="CDD" id="cd18587">
    <property type="entry name" value="ABC_6TM_LapB_like"/>
    <property type="match status" value="1"/>
</dbReference>
<evidence type="ECO:0000256" key="9">
    <source>
        <dbReference type="ARBA" id="ARBA00023136"/>
    </source>
</evidence>
<evidence type="ECO:0000256" key="7">
    <source>
        <dbReference type="ARBA" id="ARBA00022840"/>
    </source>
</evidence>
<keyword evidence="2" id="KW-0813">Transport</keyword>
<comment type="caution">
    <text evidence="14">The sequence shown here is derived from an EMBL/GenBank/DDBJ whole genome shotgun (WGS) entry which is preliminary data.</text>
</comment>
<dbReference type="Gene3D" id="3.90.70.10">
    <property type="entry name" value="Cysteine proteinases"/>
    <property type="match status" value="1"/>
</dbReference>
<dbReference type="Pfam" id="PF00005">
    <property type="entry name" value="ABC_tran"/>
    <property type="match status" value="1"/>
</dbReference>
<protein>
    <submittedName>
        <fullName evidence="14">Putative ABC transporter permease/ATP-binding protein</fullName>
    </submittedName>
</protein>
<dbReference type="SUPFAM" id="SSF52540">
    <property type="entry name" value="P-loop containing nucleoside triphosphate hydrolases"/>
    <property type="match status" value="1"/>
</dbReference>
<dbReference type="FunFam" id="3.40.50.300:FF:000299">
    <property type="entry name" value="ABC transporter ATP-binding protein/permease"/>
    <property type="match status" value="1"/>
</dbReference>
<dbReference type="GO" id="GO:0005524">
    <property type="term" value="F:ATP binding"/>
    <property type="evidence" value="ECO:0007669"/>
    <property type="project" value="UniProtKB-KW"/>
</dbReference>
<keyword evidence="8 10" id="KW-1133">Transmembrane helix</keyword>
<evidence type="ECO:0000256" key="5">
    <source>
        <dbReference type="ARBA" id="ARBA00022741"/>
    </source>
</evidence>
<dbReference type="GO" id="GO:0008233">
    <property type="term" value="F:peptidase activity"/>
    <property type="evidence" value="ECO:0007669"/>
    <property type="project" value="InterPro"/>
</dbReference>
<evidence type="ECO:0000313" key="15">
    <source>
        <dbReference type="Proteomes" id="UP000010297"/>
    </source>
</evidence>